<dbReference type="InterPro" id="IPR010985">
    <property type="entry name" value="Ribbon_hlx_hlx"/>
</dbReference>
<proteinExistence type="inferred from homology"/>
<evidence type="ECO:0000313" key="8">
    <source>
        <dbReference type="Proteomes" id="UP000006250"/>
    </source>
</evidence>
<comment type="similarity">
    <text evidence="6">Belongs to the TacA antitoxin family.</text>
</comment>
<dbReference type="RefSeq" id="WP_005994217.1">
    <property type="nucleotide sequence ID" value="NZ_AECZ01000015.1"/>
</dbReference>
<evidence type="ECO:0000313" key="7">
    <source>
        <dbReference type="EMBL" id="EFL50851.1"/>
    </source>
</evidence>
<organism evidence="7 8">
    <name type="scientific">Solidesulfovibrio fructosivorans JJ]</name>
    <dbReference type="NCBI Taxonomy" id="596151"/>
    <lineage>
        <taxon>Bacteria</taxon>
        <taxon>Pseudomonadati</taxon>
        <taxon>Thermodesulfobacteriota</taxon>
        <taxon>Desulfovibrionia</taxon>
        <taxon>Desulfovibrionales</taxon>
        <taxon>Desulfovibrionaceae</taxon>
        <taxon>Solidesulfovibrio</taxon>
    </lineage>
</organism>
<dbReference type="Proteomes" id="UP000006250">
    <property type="component" value="Unassembled WGS sequence"/>
</dbReference>
<protein>
    <recommendedName>
        <fullName evidence="9">DUF1778 domain-containing protein</fullName>
    </recommendedName>
</protein>
<keyword evidence="4" id="KW-0238">DNA-binding</keyword>
<reference evidence="7 8" key="1">
    <citation type="submission" date="2010-08" db="EMBL/GenBank/DDBJ databases">
        <title>The draft genome of Desulfovibrio fructosovorans JJ.</title>
        <authorList>
            <consortium name="US DOE Joint Genome Institute (JGI-PGF)"/>
            <person name="Lucas S."/>
            <person name="Copeland A."/>
            <person name="Lapidus A."/>
            <person name="Cheng J.-F."/>
            <person name="Bruce D."/>
            <person name="Goodwin L."/>
            <person name="Pitluck S."/>
            <person name="Land M.L."/>
            <person name="Hauser L."/>
            <person name="Chang Y.-J."/>
            <person name="Jeffries C."/>
            <person name="Wall J.D."/>
            <person name="Stahl D.A."/>
            <person name="Arkin A.P."/>
            <person name="Dehal P."/>
            <person name="Stolyar S.M."/>
            <person name="Hazen T.C."/>
            <person name="Woyke T.J."/>
        </authorList>
    </citation>
    <scope>NUCLEOTIDE SEQUENCE [LARGE SCALE GENOMIC DNA]</scope>
    <source>
        <strain evidence="7 8">JJ</strain>
    </source>
</reference>
<evidence type="ECO:0000256" key="1">
    <source>
        <dbReference type="ARBA" id="ARBA00022491"/>
    </source>
</evidence>
<dbReference type="eggNOG" id="COG4453">
    <property type="taxonomic scope" value="Bacteria"/>
</dbReference>
<dbReference type="GO" id="GO:0003677">
    <property type="term" value="F:DNA binding"/>
    <property type="evidence" value="ECO:0007669"/>
    <property type="project" value="UniProtKB-KW"/>
</dbReference>
<keyword evidence="3" id="KW-0805">Transcription regulation</keyword>
<dbReference type="PANTHER" id="PTHR35401">
    <property type="entry name" value="COPG FAMILY HELIX-TURN-HELIX PROTEIN-RELATED-RELATED"/>
    <property type="match status" value="1"/>
</dbReference>
<dbReference type="GO" id="GO:0006355">
    <property type="term" value="P:regulation of DNA-templated transcription"/>
    <property type="evidence" value="ECO:0007669"/>
    <property type="project" value="InterPro"/>
</dbReference>
<dbReference type="STRING" id="596151.DesfrDRAFT_2427"/>
<evidence type="ECO:0000256" key="6">
    <source>
        <dbReference type="ARBA" id="ARBA00049988"/>
    </source>
</evidence>
<dbReference type="Pfam" id="PF08681">
    <property type="entry name" value="TacA1"/>
    <property type="match status" value="1"/>
</dbReference>
<evidence type="ECO:0000256" key="4">
    <source>
        <dbReference type="ARBA" id="ARBA00023125"/>
    </source>
</evidence>
<keyword evidence="8" id="KW-1185">Reference proteome</keyword>
<dbReference type="AlphaFoldDB" id="E1JXS8"/>
<dbReference type="Gene3D" id="1.20.5.780">
    <property type="entry name" value="Single helix bin"/>
    <property type="match status" value="1"/>
</dbReference>
<evidence type="ECO:0000256" key="3">
    <source>
        <dbReference type="ARBA" id="ARBA00023015"/>
    </source>
</evidence>
<sequence length="92" mass="9990">MNLGTEAKSERIDIRTTTSVKRVLQEAAAAKSKTVTEFMLDVALTEAAAVLAEQRLLQLDDAAWAAFQAALDAPTKPKPRLEALLCETSVFE</sequence>
<dbReference type="OrthoDB" id="574265at2"/>
<dbReference type="SUPFAM" id="SSF47598">
    <property type="entry name" value="Ribbon-helix-helix"/>
    <property type="match status" value="1"/>
</dbReference>
<name>E1JXS8_SOLFR</name>
<dbReference type="InterPro" id="IPR014795">
    <property type="entry name" value="TacA_1-like"/>
</dbReference>
<gene>
    <name evidence="7" type="ORF">DesfrDRAFT_2427</name>
</gene>
<evidence type="ECO:0000256" key="5">
    <source>
        <dbReference type="ARBA" id="ARBA00023163"/>
    </source>
</evidence>
<accession>E1JXS8</accession>
<dbReference type="PANTHER" id="PTHR35401:SF1">
    <property type="entry name" value="CYTOPLASMIC PROTEIN"/>
    <property type="match status" value="1"/>
</dbReference>
<evidence type="ECO:0000256" key="2">
    <source>
        <dbReference type="ARBA" id="ARBA00022649"/>
    </source>
</evidence>
<comment type="caution">
    <text evidence="7">The sequence shown here is derived from an EMBL/GenBank/DDBJ whole genome shotgun (WGS) entry which is preliminary data.</text>
</comment>
<keyword evidence="2" id="KW-1277">Toxin-antitoxin system</keyword>
<keyword evidence="1" id="KW-0678">Repressor</keyword>
<dbReference type="EMBL" id="AECZ01000015">
    <property type="protein sequence ID" value="EFL50851.1"/>
    <property type="molecule type" value="Genomic_DNA"/>
</dbReference>
<evidence type="ECO:0008006" key="9">
    <source>
        <dbReference type="Google" id="ProtNLM"/>
    </source>
</evidence>
<keyword evidence="5" id="KW-0804">Transcription</keyword>